<keyword evidence="1" id="KW-0378">Hydrolase</keyword>
<proteinExistence type="predicted"/>
<dbReference type="AlphaFoldDB" id="A0A1H8KKD5"/>
<dbReference type="Gene3D" id="3.30.565.10">
    <property type="entry name" value="Histidine kinase-like ATPase, C-terminal domain"/>
    <property type="match status" value="1"/>
</dbReference>
<dbReference type="InterPro" id="IPR029016">
    <property type="entry name" value="GAF-like_dom_sf"/>
</dbReference>
<dbReference type="Gene3D" id="3.30.450.20">
    <property type="entry name" value="PAS domain"/>
    <property type="match status" value="1"/>
</dbReference>
<dbReference type="FunFam" id="3.30.450.40:FF:000035">
    <property type="entry name" value="PAS sensor protein"/>
    <property type="match status" value="1"/>
</dbReference>
<dbReference type="InterPro" id="IPR003594">
    <property type="entry name" value="HATPase_dom"/>
</dbReference>
<dbReference type="PANTHER" id="PTHR43156:SF2">
    <property type="entry name" value="STAGE II SPORULATION PROTEIN E"/>
    <property type="match status" value="1"/>
</dbReference>
<dbReference type="CDD" id="cd16936">
    <property type="entry name" value="HATPase_RsbW-like"/>
    <property type="match status" value="1"/>
</dbReference>
<dbReference type="EMBL" id="FODD01000013">
    <property type="protein sequence ID" value="SEN92868.1"/>
    <property type="molecule type" value="Genomic_DNA"/>
</dbReference>
<dbReference type="InterPro" id="IPR001932">
    <property type="entry name" value="PPM-type_phosphatase-like_dom"/>
</dbReference>
<evidence type="ECO:0000256" key="1">
    <source>
        <dbReference type="ARBA" id="ARBA00022801"/>
    </source>
</evidence>
<dbReference type="SUPFAM" id="SSF55781">
    <property type="entry name" value="GAF domain-like"/>
    <property type="match status" value="1"/>
</dbReference>
<dbReference type="GO" id="GO:0006355">
    <property type="term" value="P:regulation of DNA-templated transcription"/>
    <property type="evidence" value="ECO:0007669"/>
    <property type="project" value="InterPro"/>
</dbReference>
<dbReference type="STRING" id="310780.SAMN05216267_101332"/>
<dbReference type="InterPro" id="IPR013767">
    <property type="entry name" value="PAS_fold"/>
</dbReference>
<dbReference type="Pfam" id="PF07228">
    <property type="entry name" value="SpoIIE"/>
    <property type="match status" value="1"/>
</dbReference>
<dbReference type="FunFam" id="3.30.565.10:FF:000028">
    <property type="entry name" value="PAS sensor protein"/>
    <property type="match status" value="1"/>
</dbReference>
<dbReference type="Gene3D" id="3.30.450.40">
    <property type="match status" value="1"/>
</dbReference>
<dbReference type="SUPFAM" id="SSF55874">
    <property type="entry name" value="ATPase domain of HSP90 chaperone/DNA topoisomerase II/histidine kinase"/>
    <property type="match status" value="1"/>
</dbReference>
<dbReference type="CDD" id="cd00130">
    <property type="entry name" value="PAS"/>
    <property type="match status" value="1"/>
</dbReference>
<evidence type="ECO:0000313" key="4">
    <source>
        <dbReference type="Proteomes" id="UP000181951"/>
    </source>
</evidence>
<dbReference type="InterPro" id="IPR003018">
    <property type="entry name" value="GAF"/>
</dbReference>
<dbReference type="GO" id="GO:0016791">
    <property type="term" value="F:phosphatase activity"/>
    <property type="evidence" value="ECO:0007669"/>
    <property type="project" value="TreeGrafter"/>
</dbReference>
<sequence length="698" mass="74071">MGEAEASRGPATVVVDTHGAVRAWNDTAQRMLGRGSPESMAQTLHTLWADQASASAWRQRQSARSWTASLAAAGREGDDLRLSVHAQPLQGLDVEPLWVLSVRPAGDGTDDTGPGSHDRLVLMNEASARIGTTLDIHRTADELAAVGIDHFADFTLVELLDSVLRGEEARPAPGPERMLFRCVAHRSVLDGRPEAAVSIGATQLFPKDSPVGVALATGRGSHHRRGDDSWQWWEQDAQDRPGPGTAASAHSLMVVPLQARGVILGVVLFGRHRTRAPFTDEDLVLAEEFAALAAVCVDNARRYTREHHAALALQRGLLPHSIDGKSAVDSATRYLPAASPAGLGGDWYDVVPLSGARVALVVGDVAGHGLHAAAAMGQLRTAVRTLADVDLPPDELLTQLNDVVIRLEKETAAAYHSGAEYGFAADEGPAVGEFSAACLYVVYDPVAGRCSAASAGNVPPVLLARGEAPVPVDVPIGPPLGVGGYPFELAEFDVPEGSRLALFTKGLLRALDEDPDSAVRTAAKILDQPSLTLEQVSDALLKHVPDEGPTDDVALLLACTRLLAHHQVATWEVAADPAAVPDLRRAVTGQLATWGLDELALTTELVASELVTNAIRYGGGPIELRLIRDTTLICEVSDGSNTAPHLRRARDFDEGGRGLLLVAQLTDRWGSRQGRRGKTIWAEQPLPGHTGTTIMHGS</sequence>
<reference evidence="3 4" key="1">
    <citation type="submission" date="2016-10" db="EMBL/GenBank/DDBJ databases">
        <authorList>
            <person name="de Groot N.N."/>
        </authorList>
    </citation>
    <scope>NUCLEOTIDE SEQUENCE [LARGE SCALE GENOMIC DNA]</scope>
    <source>
        <strain evidence="3 4">CGMCC 4.2026</strain>
    </source>
</reference>
<dbReference type="PANTHER" id="PTHR43156">
    <property type="entry name" value="STAGE II SPORULATION PROTEIN E-RELATED"/>
    <property type="match status" value="1"/>
</dbReference>
<keyword evidence="4" id="KW-1185">Reference proteome</keyword>
<dbReference type="InterPro" id="IPR036457">
    <property type="entry name" value="PPM-type-like_dom_sf"/>
</dbReference>
<dbReference type="Pfam" id="PF01590">
    <property type="entry name" value="GAF"/>
    <property type="match status" value="1"/>
</dbReference>
<dbReference type="Gene3D" id="3.60.40.10">
    <property type="entry name" value="PPM-type phosphatase domain"/>
    <property type="match status" value="1"/>
</dbReference>
<dbReference type="RefSeq" id="WP_069462247.1">
    <property type="nucleotide sequence ID" value="NZ_FODD01000013.1"/>
</dbReference>
<dbReference type="SUPFAM" id="SSF81606">
    <property type="entry name" value="PP2C-like"/>
    <property type="match status" value="1"/>
</dbReference>
<dbReference type="SMART" id="SM00331">
    <property type="entry name" value="PP2C_SIG"/>
    <property type="match status" value="1"/>
</dbReference>
<dbReference type="InterPro" id="IPR035965">
    <property type="entry name" value="PAS-like_dom_sf"/>
</dbReference>
<evidence type="ECO:0000313" key="3">
    <source>
        <dbReference type="EMBL" id="SEN92868.1"/>
    </source>
</evidence>
<dbReference type="Pfam" id="PF13581">
    <property type="entry name" value="HATPase_c_2"/>
    <property type="match status" value="1"/>
</dbReference>
<gene>
    <name evidence="3" type="ORF">SAMN05216267_101332</name>
</gene>
<feature type="domain" description="PPM-type phosphatase" evidence="2">
    <location>
        <begin position="328"/>
        <end position="560"/>
    </location>
</feature>
<dbReference type="InterPro" id="IPR052016">
    <property type="entry name" value="Bact_Sigma-Reg"/>
</dbReference>
<dbReference type="Proteomes" id="UP000181951">
    <property type="component" value="Unassembled WGS sequence"/>
</dbReference>
<protein>
    <submittedName>
        <fullName evidence="3">Serine phosphatase RsbU, regulator of sigma subunit</fullName>
    </submittedName>
</protein>
<name>A0A1H8KKD5_9ACTN</name>
<dbReference type="InterPro" id="IPR036890">
    <property type="entry name" value="HATPase_C_sf"/>
</dbReference>
<organism evidence="3 4">
    <name type="scientific">Actinacidiphila rubida</name>
    <dbReference type="NCBI Taxonomy" id="310780"/>
    <lineage>
        <taxon>Bacteria</taxon>
        <taxon>Bacillati</taxon>
        <taxon>Actinomycetota</taxon>
        <taxon>Actinomycetes</taxon>
        <taxon>Kitasatosporales</taxon>
        <taxon>Streptomycetaceae</taxon>
        <taxon>Actinacidiphila</taxon>
    </lineage>
</organism>
<dbReference type="SUPFAM" id="SSF55785">
    <property type="entry name" value="PYP-like sensor domain (PAS domain)"/>
    <property type="match status" value="1"/>
</dbReference>
<dbReference type="InterPro" id="IPR000014">
    <property type="entry name" value="PAS"/>
</dbReference>
<evidence type="ECO:0000259" key="2">
    <source>
        <dbReference type="SMART" id="SM00331"/>
    </source>
</evidence>
<accession>A0A1H8KKD5</accession>
<dbReference type="Pfam" id="PF00989">
    <property type="entry name" value="PAS"/>
    <property type="match status" value="1"/>
</dbReference>